<evidence type="ECO:0000313" key="2">
    <source>
        <dbReference type="Proteomes" id="UP000517547"/>
    </source>
</evidence>
<proteinExistence type="predicted"/>
<organism evidence="1 2">
    <name type="scientific">Pseudomonas gingeri</name>
    <dbReference type="NCBI Taxonomy" id="117681"/>
    <lineage>
        <taxon>Bacteria</taxon>
        <taxon>Pseudomonadati</taxon>
        <taxon>Pseudomonadota</taxon>
        <taxon>Gammaproteobacteria</taxon>
        <taxon>Pseudomonadales</taxon>
        <taxon>Pseudomonadaceae</taxon>
        <taxon>Pseudomonas</taxon>
    </lineage>
</organism>
<name>A0A7Y7Y242_9PSED</name>
<reference evidence="1 2" key="1">
    <citation type="submission" date="2020-04" db="EMBL/GenBank/DDBJ databases">
        <title>Molecular characterization of pseudomonads from Agaricus bisporus reveal novel blotch 2 pathogens in Western Europe.</title>
        <authorList>
            <person name="Taparia T."/>
            <person name="Krijger M."/>
            <person name="Haynes E."/>
            <person name="Elpinstone J.G."/>
            <person name="Noble R."/>
            <person name="Van Der Wolf J."/>
        </authorList>
    </citation>
    <scope>NUCLEOTIDE SEQUENCE [LARGE SCALE GENOMIC DNA]</scope>
    <source>
        <strain evidence="1 2">IPO3738</strain>
    </source>
</reference>
<evidence type="ECO:0000313" key="1">
    <source>
        <dbReference type="EMBL" id="NWC16562.1"/>
    </source>
</evidence>
<dbReference type="EMBL" id="JACAQE010000008">
    <property type="protein sequence ID" value="NWC16562.1"/>
    <property type="molecule type" value="Genomic_DNA"/>
</dbReference>
<sequence length="88" mass="9895">MSVRDRHAIAYDLRDYRLPTRLHDAATGVLQALSQAKTFAQVQQRLADGLAVLDQLIGDPDVQVLDVEFVRGILATRADWQHGQVFPR</sequence>
<dbReference type="AlphaFoldDB" id="A0A7Y7Y242"/>
<dbReference type="RefSeq" id="WP_017124261.1">
    <property type="nucleotide sequence ID" value="NZ_JACAQE010000008.1"/>
</dbReference>
<accession>A0A7Y7Y242</accession>
<comment type="caution">
    <text evidence="1">The sequence shown here is derived from an EMBL/GenBank/DDBJ whole genome shotgun (WGS) entry which is preliminary data.</text>
</comment>
<dbReference type="Proteomes" id="UP000517547">
    <property type="component" value="Unassembled WGS sequence"/>
</dbReference>
<protein>
    <submittedName>
        <fullName evidence="1">Uncharacterized protein</fullName>
    </submittedName>
</protein>
<gene>
    <name evidence="1" type="ORF">HX845_23095</name>
</gene>